<dbReference type="SUPFAM" id="SSF53335">
    <property type="entry name" value="S-adenosyl-L-methionine-dependent methyltransferases"/>
    <property type="match status" value="1"/>
</dbReference>
<proteinExistence type="predicted"/>
<sequence length="276" mass="31855">MRKKISKIKVFKLFYYSLFYPIVNDNLKNTKIVKMLDPYTYSQHKLVSDISRANRSTQSNSMSKVIDVGSGSQWPKKEFENNNFTYLGGDVKDSSHFPKQDFTLVDESLPFESNSTDIVLSFSVLEHLNSPMKSIQEAERILKKGGMLVLQTNFLYQEHGTPHDYFRFTTNGLSHLTKKAGFTAITVTKIGNRLTLSQHNLLYWYLNHLNSVLGVYLKRKYLIRLLLGFPFFLFCLICLPLTLILFIYLSLVNLIGQYQSRKNNLFYTGVSLIAVK</sequence>
<keyword evidence="1" id="KW-1133">Transmembrane helix</keyword>
<dbReference type="GO" id="GO:0008757">
    <property type="term" value="F:S-adenosylmethionine-dependent methyltransferase activity"/>
    <property type="evidence" value="ECO:0007669"/>
    <property type="project" value="InterPro"/>
</dbReference>
<dbReference type="InterPro" id="IPR029063">
    <property type="entry name" value="SAM-dependent_MTases_sf"/>
</dbReference>
<dbReference type="EMBL" id="CAEZTV010000003">
    <property type="protein sequence ID" value="CAB4572657.1"/>
    <property type="molecule type" value="Genomic_DNA"/>
</dbReference>
<reference evidence="3" key="1">
    <citation type="submission" date="2020-05" db="EMBL/GenBank/DDBJ databases">
        <authorList>
            <person name="Chiriac C."/>
            <person name="Salcher M."/>
            <person name="Ghai R."/>
            <person name="Kavagutti S V."/>
        </authorList>
    </citation>
    <scope>NUCLEOTIDE SEQUENCE</scope>
</reference>
<evidence type="ECO:0000313" key="3">
    <source>
        <dbReference type="EMBL" id="CAB4572657.1"/>
    </source>
</evidence>
<keyword evidence="1" id="KW-0812">Transmembrane</keyword>
<dbReference type="AlphaFoldDB" id="A0A6J6E971"/>
<feature type="domain" description="Methyltransferase type 11" evidence="2">
    <location>
        <begin position="67"/>
        <end position="150"/>
    </location>
</feature>
<accession>A0A6J6E971</accession>
<organism evidence="3">
    <name type="scientific">freshwater metagenome</name>
    <dbReference type="NCBI Taxonomy" id="449393"/>
    <lineage>
        <taxon>unclassified sequences</taxon>
        <taxon>metagenomes</taxon>
        <taxon>ecological metagenomes</taxon>
    </lineage>
</organism>
<dbReference type="Gene3D" id="3.40.50.150">
    <property type="entry name" value="Vaccinia Virus protein VP39"/>
    <property type="match status" value="1"/>
</dbReference>
<evidence type="ECO:0000256" key="1">
    <source>
        <dbReference type="SAM" id="Phobius"/>
    </source>
</evidence>
<protein>
    <submittedName>
        <fullName evidence="3">Unannotated protein</fullName>
    </submittedName>
</protein>
<feature type="transmembrane region" description="Helical" evidence="1">
    <location>
        <begin position="225"/>
        <end position="251"/>
    </location>
</feature>
<dbReference type="InterPro" id="IPR013216">
    <property type="entry name" value="Methyltransf_11"/>
</dbReference>
<name>A0A6J6E971_9ZZZZ</name>
<dbReference type="Pfam" id="PF08241">
    <property type="entry name" value="Methyltransf_11"/>
    <property type="match status" value="1"/>
</dbReference>
<evidence type="ECO:0000259" key="2">
    <source>
        <dbReference type="Pfam" id="PF08241"/>
    </source>
</evidence>
<gene>
    <name evidence="3" type="ORF">UFOPK1747_00061</name>
</gene>
<keyword evidence="1" id="KW-0472">Membrane</keyword>